<dbReference type="KEGG" id="vg:65133690"/>
<dbReference type="GeneID" id="65133690"/>
<dbReference type="EMBL" id="MW544066">
    <property type="protein sequence ID" value="QSJ04052.1"/>
    <property type="molecule type" value="Genomic_DNA"/>
</dbReference>
<accession>A0A898KC66</accession>
<name>A0A898KC66_9CAUD</name>
<dbReference type="RefSeq" id="YP_010115086.1">
    <property type="nucleotide sequence ID" value="NC_055921.1"/>
</dbReference>
<reference evidence="1" key="1">
    <citation type="submission" date="2021-01" db="EMBL/GenBank/DDBJ databases">
        <authorList>
            <person name="Shang Y."/>
        </authorList>
    </citation>
    <scope>NUCLEOTIDE SEQUENCE</scope>
</reference>
<organism evidence="1 2">
    <name type="scientific">Salmonella phage vB_SalP_TR2</name>
    <dbReference type="NCBI Taxonomy" id="2812854"/>
    <lineage>
        <taxon>Viruses</taxon>
        <taxon>Duplodnaviria</taxon>
        <taxon>Heunggongvirae</taxon>
        <taxon>Uroviricota</taxon>
        <taxon>Caudoviricetes</taxon>
        <taxon>Schitoviridae</taxon>
        <taxon>Triduovirus</taxon>
        <taxon>Triduovirus Tr2</taxon>
    </lineage>
</organism>
<protein>
    <submittedName>
        <fullName evidence="1">Uncharacterized protein</fullName>
    </submittedName>
</protein>
<sequence>MSQVETIRIEIEQKKEMIAIGEAIGRIVRTRDWKKLIESEYLEKEPQRLVSLLAHPGMQDEASQKEIHNQMVAIAYFRQFIATQLHMAELAKQALPEDQETEAHLLATEIQE</sequence>
<dbReference type="Proteomes" id="UP000662760">
    <property type="component" value="Segment"/>
</dbReference>
<keyword evidence="2" id="KW-1185">Reference proteome</keyword>
<evidence type="ECO:0000313" key="2">
    <source>
        <dbReference type="Proteomes" id="UP000662760"/>
    </source>
</evidence>
<evidence type="ECO:0000313" key="1">
    <source>
        <dbReference type="EMBL" id="QSJ04052.1"/>
    </source>
</evidence>
<proteinExistence type="predicted"/>